<keyword evidence="4" id="KW-1185">Reference proteome</keyword>
<feature type="domain" description="PatA-like N-terminal" evidence="2">
    <location>
        <begin position="27"/>
        <end position="79"/>
    </location>
</feature>
<evidence type="ECO:0000313" key="3">
    <source>
        <dbReference type="EMBL" id="MCY1013333.1"/>
    </source>
</evidence>
<accession>A0A9X3J4L7</accession>
<dbReference type="RefSeq" id="WP_267777177.1">
    <property type="nucleotide sequence ID" value="NZ_JAPNKE010000002.1"/>
</dbReference>
<proteinExistence type="predicted"/>
<dbReference type="Proteomes" id="UP001150924">
    <property type="component" value="Unassembled WGS sequence"/>
</dbReference>
<evidence type="ECO:0000313" key="4">
    <source>
        <dbReference type="Proteomes" id="UP001150924"/>
    </source>
</evidence>
<evidence type="ECO:0000256" key="1">
    <source>
        <dbReference type="SAM" id="MobiDB-lite"/>
    </source>
</evidence>
<dbReference type="InterPro" id="IPR025497">
    <property type="entry name" value="PatA-like_N"/>
</dbReference>
<protein>
    <submittedName>
        <fullName evidence="3">DUF4388 domain-containing protein</fullName>
    </submittedName>
</protein>
<dbReference type="EMBL" id="JAPNKE010000002">
    <property type="protein sequence ID" value="MCY1013333.1"/>
    <property type="molecule type" value="Genomic_DNA"/>
</dbReference>
<name>A0A9X3J4L7_9BACT</name>
<feature type="region of interest" description="Disordered" evidence="1">
    <location>
        <begin position="78"/>
        <end position="111"/>
    </location>
</feature>
<comment type="caution">
    <text evidence="3">The sequence shown here is derived from an EMBL/GenBank/DDBJ whole genome shotgun (WGS) entry which is preliminary data.</text>
</comment>
<gene>
    <name evidence="3" type="ORF">OV079_48965</name>
</gene>
<dbReference type="Pfam" id="PF14332">
    <property type="entry name" value="DUF4388"/>
    <property type="match status" value="1"/>
</dbReference>
<sequence length="118" mass="12681">MLIKPFTPVELLRSIHKAIDCETGFVGSVHGLSLIDVAQMFHMAQRSVTIVVSAAGQSASKIHFRRGEIVGASHGEQFGASRCGRSWPPPPGRCTPPASRTGSRRPSTRPSITCCWPA</sequence>
<organism evidence="3 4">
    <name type="scientific">Nannocystis pusilla</name>
    <dbReference type="NCBI Taxonomy" id="889268"/>
    <lineage>
        <taxon>Bacteria</taxon>
        <taxon>Pseudomonadati</taxon>
        <taxon>Myxococcota</taxon>
        <taxon>Polyangia</taxon>
        <taxon>Nannocystales</taxon>
        <taxon>Nannocystaceae</taxon>
        <taxon>Nannocystis</taxon>
    </lineage>
</organism>
<reference evidence="3" key="1">
    <citation type="submission" date="2022-11" db="EMBL/GenBank/DDBJ databases">
        <title>Minimal conservation of predation-associated metabolite biosynthetic gene clusters underscores biosynthetic potential of Myxococcota including descriptions for ten novel species: Archangium lansinium sp. nov., Myxococcus landrumus sp. nov., Nannocystis bai.</title>
        <authorList>
            <person name="Ahearne A."/>
            <person name="Stevens C."/>
            <person name="Phillips K."/>
        </authorList>
    </citation>
    <scope>NUCLEOTIDE SEQUENCE</scope>
    <source>
        <strain evidence="3">Na p29</strain>
    </source>
</reference>
<evidence type="ECO:0000259" key="2">
    <source>
        <dbReference type="Pfam" id="PF14332"/>
    </source>
</evidence>
<dbReference type="AlphaFoldDB" id="A0A9X3J4L7"/>